<keyword evidence="3" id="KW-1185">Reference proteome</keyword>
<sequence length="123" mass="13500">MAGNTSKTLTATTRIMTKRNGGAVNRLPQAKVATQQSRCCNCCFVALQRKVSSYRREAGECLAILLMLLLADMILVTTTAAVFNAYCHPLAARNVTMVYPKKSFSKNKAASKMVDNKATSREY</sequence>
<feature type="non-terminal residue" evidence="2">
    <location>
        <position position="123"/>
    </location>
</feature>
<organism evidence="2 3">
    <name type="scientific">Ceratitis capitata</name>
    <name type="common">Mediterranean fruit fly</name>
    <name type="synonym">Tephritis capitata</name>
    <dbReference type="NCBI Taxonomy" id="7213"/>
    <lineage>
        <taxon>Eukaryota</taxon>
        <taxon>Metazoa</taxon>
        <taxon>Ecdysozoa</taxon>
        <taxon>Arthropoda</taxon>
        <taxon>Hexapoda</taxon>
        <taxon>Insecta</taxon>
        <taxon>Pterygota</taxon>
        <taxon>Neoptera</taxon>
        <taxon>Endopterygota</taxon>
        <taxon>Diptera</taxon>
        <taxon>Brachycera</taxon>
        <taxon>Muscomorpha</taxon>
        <taxon>Tephritoidea</taxon>
        <taxon>Tephritidae</taxon>
        <taxon>Ceratitis</taxon>
        <taxon>Ceratitis</taxon>
    </lineage>
</organism>
<gene>
    <name evidence="2" type="ORF">CCAP1982_LOCUS1108</name>
</gene>
<evidence type="ECO:0000256" key="1">
    <source>
        <dbReference type="SAM" id="Phobius"/>
    </source>
</evidence>
<keyword evidence="1" id="KW-1133">Transmembrane helix</keyword>
<feature type="transmembrane region" description="Helical" evidence="1">
    <location>
        <begin position="62"/>
        <end position="86"/>
    </location>
</feature>
<accession>A0A811U1J9</accession>
<evidence type="ECO:0000313" key="2">
    <source>
        <dbReference type="EMBL" id="CAD6992238.1"/>
    </source>
</evidence>
<evidence type="ECO:0000313" key="3">
    <source>
        <dbReference type="Proteomes" id="UP000606786"/>
    </source>
</evidence>
<reference evidence="2" key="1">
    <citation type="submission" date="2020-11" db="EMBL/GenBank/DDBJ databases">
        <authorList>
            <person name="Whitehead M."/>
        </authorList>
    </citation>
    <scope>NUCLEOTIDE SEQUENCE</scope>
    <source>
        <strain evidence="2">EGII</strain>
    </source>
</reference>
<protein>
    <submittedName>
        <fullName evidence="2">(Mediterranean fruit fly) hypothetical protein</fullName>
    </submittedName>
</protein>
<name>A0A811U1J9_CERCA</name>
<dbReference type="AlphaFoldDB" id="A0A811U1J9"/>
<dbReference type="Proteomes" id="UP000606786">
    <property type="component" value="Unassembled WGS sequence"/>
</dbReference>
<dbReference type="EMBL" id="CAJHJT010000001">
    <property type="protein sequence ID" value="CAD6992238.1"/>
    <property type="molecule type" value="Genomic_DNA"/>
</dbReference>
<proteinExistence type="predicted"/>
<keyword evidence="1" id="KW-0812">Transmembrane</keyword>
<keyword evidence="1" id="KW-0472">Membrane</keyword>
<comment type="caution">
    <text evidence="2">The sequence shown here is derived from an EMBL/GenBank/DDBJ whole genome shotgun (WGS) entry which is preliminary data.</text>
</comment>